<dbReference type="InterPro" id="IPR029062">
    <property type="entry name" value="Class_I_gatase-like"/>
</dbReference>
<dbReference type="GO" id="GO:0005829">
    <property type="term" value="C:cytosol"/>
    <property type="evidence" value="ECO:0007669"/>
    <property type="project" value="TreeGrafter"/>
</dbReference>
<proteinExistence type="predicted"/>
<dbReference type="EMBL" id="QJTE01000001">
    <property type="protein sequence ID" value="PYE85733.1"/>
    <property type="molecule type" value="Genomic_DNA"/>
</dbReference>
<accession>A0A318SVV4</accession>
<dbReference type="Proteomes" id="UP000248311">
    <property type="component" value="Unassembled WGS sequence"/>
</dbReference>
<dbReference type="Gene3D" id="3.40.50.880">
    <property type="match status" value="1"/>
</dbReference>
<comment type="caution">
    <text evidence="2">The sequence shown here is derived from an EMBL/GenBank/DDBJ whole genome shotgun (WGS) entry which is preliminary data.</text>
</comment>
<organism evidence="2 3">
    <name type="scientific">Pseudoroseicyclus aestuarii</name>
    <dbReference type="NCBI Taxonomy" id="1795041"/>
    <lineage>
        <taxon>Bacteria</taxon>
        <taxon>Pseudomonadati</taxon>
        <taxon>Pseudomonadota</taxon>
        <taxon>Alphaproteobacteria</taxon>
        <taxon>Rhodobacterales</taxon>
        <taxon>Paracoccaceae</taxon>
        <taxon>Pseudoroseicyclus</taxon>
    </lineage>
</organism>
<dbReference type="OrthoDB" id="9813383at2"/>
<dbReference type="PANTHER" id="PTHR42695">
    <property type="entry name" value="GLUTAMINE AMIDOTRANSFERASE YLR126C-RELATED"/>
    <property type="match status" value="1"/>
</dbReference>
<dbReference type="PROSITE" id="PS51273">
    <property type="entry name" value="GATASE_TYPE_1"/>
    <property type="match status" value="1"/>
</dbReference>
<dbReference type="PANTHER" id="PTHR42695:SF5">
    <property type="entry name" value="GLUTAMINE AMIDOTRANSFERASE YLR126C-RELATED"/>
    <property type="match status" value="1"/>
</dbReference>
<keyword evidence="3" id="KW-1185">Reference proteome</keyword>
<sequence length="282" mass="30450">MPLRLLVVASETPDQQAARRRRSGLASHETYAETLRDMDPDCIVEHHSCVEGSDAISEARLGRFDGAIFAGSPIQMHEDRPEVRSAAGFMARVFGAGLPSFGSCAGLQIAAVAAGGTVKPRDAEMEAGFARCVVASDAGRAHPMLQGRPGAWDAPTMHSAMVDRMPAGGTVLASTAEVPIEAAEIRSGRGVFWGVQYHPELALREIAEALRGQSDALVDQGLARSPEVIDSYSRHLEALDADPARRDLAWQLGLDAEVIDKQRRRREIRNFLRHLKGAASPR</sequence>
<dbReference type="RefSeq" id="WP_110812761.1">
    <property type="nucleotide sequence ID" value="NZ_QJTE01000001.1"/>
</dbReference>
<evidence type="ECO:0000259" key="1">
    <source>
        <dbReference type="Pfam" id="PF00117"/>
    </source>
</evidence>
<reference evidence="2 3" key="1">
    <citation type="submission" date="2018-06" db="EMBL/GenBank/DDBJ databases">
        <title>Genomic Encyclopedia of Type Strains, Phase III (KMG-III): the genomes of soil and plant-associated and newly described type strains.</title>
        <authorList>
            <person name="Whitman W."/>
        </authorList>
    </citation>
    <scope>NUCLEOTIDE SEQUENCE [LARGE SCALE GENOMIC DNA]</scope>
    <source>
        <strain evidence="2 3">CECT 9025</strain>
    </source>
</reference>
<dbReference type="AlphaFoldDB" id="A0A318SVV4"/>
<dbReference type="InterPro" id="IPR044992">
    <property type="entry name" value="ChyE-like"/>
</dbReference>
<protein>
    <submittedName>
        <fullName evidence="2">GMP synthase (Glutamine-hydrolysing)</fullName>
    </submittedName>
</protein>
<feature type="domain" description="Glutamine amidotransferase" evidence="1">
    <location>
        <begin position="60"/>
        <end position="205"/>
    </location>
</feature>
<dbReference type="InterPro" id="IPR017926">
    <property type="entry name" value="GATASE"/>
</dbReference>
<dbReference type="Pfam" id="PF00117">
    <property type="entry name" value="GATase"/>
    <property type="match status" value="1"/>
</dbReference>
<dbReference type="SUPFAM" id="SSF52317">
    <property type="entry name" value="Class I glutamine amidotransferase-like"/>
    <property type="match status" value="1"/>
</dbReference>
<gene>
    <name evidence="2" type="ORF">DFP88_101403</name>
</gene>
<evidence type="ECO:0000313" key="3">
    <source>
        <dbReference type="Proteomes" id="UP000248311"/>
    </source>
</evidence>
<evidence type="ECO:0000313" key="2">
    <source>
        <dbReference type="EMBL" id="PYE85733.1"/>
    </source>
</evidence>
<name>A0A318SVV4_9RHOB</name>